<dbReference type="InterPro" id="IPR001533">
    <property type="entry name" value="Pterin_deHydtase"/>
</dbReference>
<gene>
    <name evidence="5" type="ORF">GCM10010923_18150</name>
</gene>
<dbReference type="PANTHER" id="PTHR12599:SF0">
    <property type="entry name" value="PTERIN-4-ALPHA-CARBINOLAMINE DEHYDRATASE"/>
    <property type="match status" value="1"/>
</dbReference>
<dbReference type="Proteomes" id="UP000603317">
    <property type="component" value="Unassembled WGS sequence"/>
</dbReference>
<keyword evidence="6" id="KW-1185">Reference proteome</keyword>
<evidence type="ECO:0000256" key="3">
    <source>
        <dbReference type="ARBA" id="ARBA00023239"/>
    </source>
</evidence>
<comment type="catalytic activity">
    <reaction evidence="1 4">
        <text>(4aS,6R)-4a-hydroxy-L-erythro-5,6,7,8-tetrahydrobiopterin = (6R)-L-erythro-6,7-dihydrobiopterin + H2O</text>
        <dbReference type="Rhea" id="RHEA:11920"/>
        <dbReference type="ChEBI" id="CHEBI:15377"/>
        <dbReference type="ChEBI" id="CHEBI:15642"/>
        <dbReference type="ChEBI" id="CHEBI:43120"/>
        <dbReference type="EC" id="4.2.1.96"/>
    </reaction>
</comment>
<comment type="caution">
    <text evidence="5">The sequence shown here is derived from an EMBL/GenBank/DDBJ whole genome shotgun (WGS) entry which is preliminary data.</text>
</comment>
<evidence type="ECO:0000256" key="2">
    <source>
        <dbReference type="ARBA" id="ARBA00006472"/>
    </source>
</evidence>
<sequence length="96" mass="10764">MSVPQLTDAERDAALAELEGWTLRGDGKAIECTFEFDDFVQAFGFMTRVAILAQSQDHHPEWFNVYNRVEITLTTHDAGGLSQRDVTLAKAIDHLL</sequence>
<dbReference type="SUPFAM" id="SSF55248">
    <property type="entry name" value="PCD-like"/>
    <property type="match status" value="1"/>
</dbReference>
<organism evidence="5 6">
    <name type="scientific">Blastomonas marina</name>
    <dbReference type="NCBI Taxonomy" id="1867408"/>
    <lineage>
        <taxon>Bacteria</taxon>
        <taxon>Pseudomonadati</taxon>
        <taxon>Pseudomonadota</taxon>
        <taxon>Alphaproteobacteria</taxon>
        <taxon>Sphingomonadales</taxon>
        <taxon>Sphingomonadaceae</taxon>
        <taxon>Blastomonas</taxon>
    </lineage>
</organism>
<evidence type="ECO:0000256" key="4">
    <source>
        <dbReference type="HAMAP-Rule" id="MF_00434"/>
    </source>
</evidence>
<dbReference type="Gene3D" id="3.30.1360.20">
    <property type="entry name" value="Transcriptional coactivator/pterin dehydratase"/>
    <property type="match status" value="1"/>
</dbReference>
<dbReference type="NCBIfam" id="NF002017">
    <property type="entry name" value="PRK00823.1-2"/>
    <property type="match status" value="1"/>
</dbReference>
<name>A0ABQ1FEA3_9SPHN</name>
<dbReference type="RefSeq" id="WP_188642388.1">
    <property type="nucleotide sequence ID" value="NZ_BMID01000001.1"/>
</dbReference>
<keyword evidence="3 4" id="KW-0456">Lyase</keyword>
<dbReference type="NCBIfam" id="NF002018">
    <property type="entry name" value="PRK00823.1-3"/>
    <property type="match status" value="1"/>
</dbReference>
<dbReference type="HAMAP" id="MF_00434">
    <property type="entry name" value="Pterin_4_alpha"/>
    <property type="match status" value="1"/>
</dbReference>
<dbReference type="Pfam" id="PF01329">
    <property type="entry name" value="Pterin_4a"/>
    <property type="match status" value="1"/>
</dbReference>
<dbReference type="CDD" id="cd00914">
    <property type="entry name" value="PCD_DCoH_subfamily_b"/>
    <property type="match status" value="1"/>
</dbReference>
<evidence type="ECO:0000313" key="6">
    <source>
        <dbReference type="Proteomes" id="UP000603317"/>
    </source>
</evidence>
<dbReference type="InterPro" id="IPR036428">
    <property type="entry name" value="PCD_sf"/>
</dbReference>
<accession>A0ABQ1FEA3</accession>
<dbReference type="EMBL" id="BMID01000001">
    <property type="protein sequence ID" value="GGA08304.1"/>
    <property type="molecule type" value="Genomic_DNA"/>
</dbReference>
<evidence type="ECO:0000313" key="5">
    <source>
        <dbReference type="EMBL" id="GGA08304.1"/>
    </source>
</evidence>
<comment type="similarity">
    <text evidence="2 4">Belongs to the pterin-4-alpha-carbinolamine dehydratase family.</text>
</comment>
<dbReference type="EC" id="4.2.1.96" evidence="4"/>
<reference evidence="6" key="1">
    <citation type="journal article" date="2019" name="Int. J. Syst. Evol. Microbiol.">
        <title>The Global Catalogue of Microorganisms (GCM) 10K type strain sequencing project: providing services to taxonomists for standard genome sequencing and annotation.</title>
        <authorList>
            <consortium name="The Broad Institute Genomics Platform"/>
            <consortium name="The Broad Institute Genome Sequencing Center for Infectious Disease"/>
            <person name="Wu L."/>
            <person name="Ma J."/>
        </authorList>
    </citation>
    <scope>NUCLEOTIDE SEQUENCE [LARGE SCALE GENOMIC DNA]</scope>
    <source>
        <strain evidence="6">CGMCC 1.15297</strain>
    </source>
</reference>
<proteinExistence type="inferred from homology"/>
<evidence type="ECO:0000256" key="1">
    <source>
        <dbReference type="ARBA" id="ARBA00001554"/>
    </source>
</evidence>
<dbReference type="PANTHER" id="PTHR12599">
    <property type="entry name" value="PTERIN-4-ALPHA-CARBINOLAMINE DEHYDRATASE"/>
    <property type="match status" value="1"/>
</dbReference>
<protein>
    <recommendedName>
        <fullName evidence="4">Putative pterin-4-alpha-carbinolamine dehydratase</fullName>
        <shortName evidence="4">PHS</shortName>
        <ecNumber evidence="4">4.2.1.96</ecNumber>
    </recommendedName>
    <alternativeName>
        <fullName evidence="4">4-alpha-hydroxy-tetrahydropterin dehydratase</fullName>
    </alternativeName>
    <alternativeName>
        <fullName evidence="4">Pterin carbinolamine dehydratase</fullName>
        <shortName evidence="4">PCD</shortName>
    </alternativeName>
</protein>